<evidence type="ECO:0000313" key="3">
    <source>
        <dbReference type="Proteomes" id="UP000177528"/>
    </source>
</evidence>
<feature type="transmembrane region" description="Helical" evidence="1">
    <location>
        <begin position="144"/>
        <end position="161"/>
    </location>
</feature>
<reference evidence="2 3" key="1">
    <citation type="journal article" date="2016" name="Nat. Commun.">
        <title>Thousands of microbial genomes shed light on interconnected biogeochemical processes in an aquifer system.</title>
        <authorList>
            <person name="Anantharaman K."/>
            <person name="Brown C.T."/>
            <person name="Hug L.A."/>
            <person name="Sharon I."/>
            <person name="Castelle C.J."/>
            <person name="Probst A.J."/>
            <person name="Thomas B.C."/>
            <person name="Singh A."/>
            <person name="Wilkins M.J."/>
            <person name="Karaoz U."/>
            <person name="Brodie E.L."/>
            <person name="Williams K.H."/>
            <person name="Hubbard S.S."/>
            <person name="Banfield J.F."/>
        </authorList>
    </citation>
    <scope>NUCLEOTIDE SEQUENCE [LARGE SCALE GENOMIC DNA]</scope>
</reference>
<dbReference type="InterPro" id="IPR011701">
    <property type="entry name" value="MFS"/>
</dbReference>
<feature type="transmembrane region" description="Helical" evidence="1">
    <location>
        <begin position="47"/>
        <end position="68"/>
    </location>
</feature>
<protein>
    <recommendedName>
        <fullName evidence="4">Major facilitator superfamily (MFS) profile domain-containing protein</fullName>
    </recommendedName>
</protein>
<dbReference type="Proteomes" id="UP000177528">
    <property type="component" value="Unassembled WGS sequence"/>
</dbReference>
<feature type="transmembrane region" description="Helical" evidence="1">
    <location>
        <begin position="305"/>
        <end position="324"/>
    </location>
</feature>
<feature type="transmembrane region" description="Helical" evidence="1">
    <location>
        <begin position="219"/>
        <end position="239"/>
    </location>
</feature>
<dbReference type="PANTHER" id="PTHR23518">
    <property type="entry name" value="C-METHYLTRANSFERASE"/>
    <property type="match status" value="1"/>
</dbReference>
<evidence type="ECO:0008006" key="4">
    <source>
        <dbReference type="Google" id="ProtNLM"/>
    </source>
</evidence>
<organism evidence="2 3">
    <name type="scientific">Candidatus Andersenbacteria bacterium RIFCSPHIGHO2_12_FULL_45_11</name>
    <dbReference type="NCBI Taxonomy" id="1797281"/>
    <lineage>
        <taxon>Bacteria</taxon>
        <taxon>Candidatus Anderseniibacteriota</taxon>
    </lineage>
</organism>
<evidence type="ECO:0000256" key="1">
    <source>
        <dbReference type="SAM" id="Phobius"/>
    </source>
</evidence>
<proteinExistence type="predicted"/>
<keyword evidence="1" id="KW-0472">Membrane</keyword>
<feature type="transmembrane region" description="Helical" evidence="1">
    <location>
        <begin position="331"/>
        <end position="356"/>
    </location>
</feature>
<dbReference type="PANTHER" id="PTHR23518:SF2">
    <property type="entry name" value="MAJOR FACILITATOR SUPERFAMILY TRANSPORTER"/>
    <property type="match status" value="1"/>
</dbReference>
<dbReference type="InterPro" id="IPR036259">
    <property type="entry name" value="MFS_trans_sf"/>
</dbReference>
<keyword evidence="1" id="KW-1133">Transmembrane helix</keyword>
<dbReference type="Gene3D" id="1.20.1250.20">
    <property type="entry name" value="MFS general substrate transporter like domains"/>
    <property type="match status" value="1"/>
</dbReference>
<feature type="transmembrane region" description="Helical" evidence="1">
    <location>
        <begin position="21"/>
        <end position="41"/>
    </location>
</feature>
<gene>
    <name evidence="2" type="ORF">A3D99_03885</name>
</gene>
<dbReference type="Pfam" id="PF07690">
    <property type="entry name" value="MFS_1"/>
    <property type="match status" value="1"/>
</dbReference>
<dbReference type="GO" id="GO:0022857">
    <property type="term" value="F:transmembrane transporter activity"/>
    <property type="evidence" value="ECO:0007669"/>
    <property type="project" value="InterPro"/>
</dbReference>
<name>A0A1G1X0W6_9BACT</name>
<keyword evidence="1" id="KW-0812">Transmembrane</keyword>
<feature type="transmembrane region" description="Helical" evidence="1">
    <location>
        <begin position="104"/>
        <end position="123"/>
    </location>
</feature>
<feature type="transmembrane region" description="Helical" evidence="1">
    <location>
        <begin position="80"/>
        <end position="98"/>
    </location>
</feature>
<comment type="caution">
    <text evidence="2">The sequence shown here is derived from an EMBL/GenBank/DDBJ whole genome shotgun (WGS) entry which is preliminary data.</text>
</comment>
<sequence>MSFHSLFSLHTKTELKHLYEFSTIFSFAFSLIIIFEPIFLYQQGFPLWFIGVYYGLHYLLYILLLPFGGKFAARFGLDRSLVVSLPFFVLYILTLAAIPQVRMLVWVGILFLTLHKIFYWPAFHAMMAEFGDGKNRGTELSWMSFIRYGVGVLGPFIGGAIAEMFGFPVLFIFASVLVLASAVPLLRTPDEYRRSSFSYREPWKVITAPRYRNITLTMLGWGENLIDMVYWPLFLFLVLGGTEKLGIYFSIALAVMTGVGFFIGDFTERYSRQRIVRAYLPFMILGYLFRPLALGHARVVLTDTLSRVAFAGVMIPMMYELYGVSKRGGSLMFGVSLEILIAIAKAITAFMLALLFFLVAPYPAFIVAFILAAALSLLYAKI</sequence>
<feature type="transmembrane region" description="Helical" evidence="1">
    <location>
        <begin position="362"/>
        <end position="380"/>
    </location>
</feature>
<feature type="transmembrane region" description="Helical" evidence="1">
    <location>
        <begin position="275"/>
        <end position="293"/>
    </location>
</feature>
<feature type="transmembrane region" description="Helical" evidence="1">
    <location>
        <begin position="245"/>
        <end position="263"/>
    </location>
</feature>
<feature type="transmembrane region" description="Helical" evidence="1">
    <location>
        <begin position="167"/>
        <end position="186"/>
    </location>
</feature>
<dbReference type="EMBL" id="MHHR01000028">
    <property type="protein sequence ID" value="OGY33658.1"/>
    <property type="molecule type" value="Genomic_DNA"/>
</dbReference>
<dbReference type="AlphaFoldDB" id="A0A1G1X0W6"/>
<accession>A0A1G1X0W6</accession>
<dbReference type="SUPFAM" id="SSF103473">
    <property type="entry name" value="MFS general substrate transporter"/>
    <property type="match status" value="1"/>
</dbReference>
<evidence type="ECO:0000313" key="2">
    <source>
        <dbReference type="EMBL" id="OGY33658.1"/>
    </source>
</evidence>